<dbReference type="KEGG" id="aser:Asera_09500"/>
<feature type="transmembrane region" description="Helical" evidence="2">
    <location>
        <begin position="123"/>
        <end position="148"/>
    </location>
</feature>
<feature type="compositionally biased region" description="Gly residues" evidence="1">
    <location>
        <begin position="245"/>
        <end position="271"/>
    </location>
</feature>
<proteinExistence type="predicted"/>
<evidence type="ECO:0000313" key="4">
    <source>
        <dbReference type="Proteomes" id="UP000680750"/>
    </source>
</evidence>
<dbReference type="OrthoDB" id="5194611at2"/>
<feature type="region of interest" description="Disordered" evidence="1">
    <location>
        <begin position="170"/>
        <end position="281"/>
    </location>
</feature>
<gene>
    <name evidence="3" type="ORF">Asera_09500</name>
</gene>
<keyword evidence="2" id="KW-0812">Transmembrane</keyword>
<evidence type="ECO:0000313" key="3">
    <source>
        <dbReference type="EMBL" id="BCJ26842.1"/>
    </source>
</evidence>
<evidence type="ECO:0000256" key="2">
    <source>
        <dbReference type="SAM" id="Phobius"/>
    </source>
</evidence>
<dbReference type="EMBL" id="AP023354">
    <property type="protein sequence ID" value="BCJ26842.1"/>
    <property type="molecule type" value="Genomic_DNA"/>
</dbReference>
<evidence type="ECO:0000256" key="1">
    <source>
        <dbReference type="SAM" id="MobiDB-lite"/>
    </source>
</evidence>
<keyword evidence="2" id="KW-1133">Transmembrane helix</keyword>
<reference evidence="3" key="1">
    <citation type="submission" date="2020-08" db="EMBL/GenBank/DDBJ databases">
        <title>Whole genome shotgun sequence of Actinocatenispora sera NBRC 101916.</title>
        <authorList>
            <person name="Komaki H."/>
            <person name="Tamura T."/>
        </authorList>
    </citation>
    <scope>NUCLEOTIDE SEQUENCE</scope>
    <source>
        <strain evidence="3">NBRC 101916</strain>
    </source>
</reference>
<sequence length="281" mass="27615">MTAAVACMLAAVVVNLGQVAVSVLAITRIGDWMAAQGLSQSTVDSATNVFKVAQVISIIIYLLLSITIVVLALGNLRGKRGTWITTFVISGLFVVCGFCGAIGSLSNTATTSNIDTSSMMPGWYMPVSIVLAVLLVLCHGVAIVLLAIKQSSQYFAKKVPGGPAPSYPGSPAGGYPAAPDPGYGTAPNPYGDQTGYGDPGYGAGPGYGAPPASGPGYGGPPASGPGYGGPPASGPGYGAPPASGPGYGGPPQSGPGYGGPPQSGPGYGGPPQSGPGYGPPR</sequence>
<protein>
    <submittedName>
        <fullName evidence="3">Uncharacterized protein</fullName>
    </submittedName>
</protein>
<feature type="compositionally biased region" description="Gly residues" evidence="1">
    <location>
        <begin position="215"/>
        <end position="237"/>
    </location>
</feature>
<keyword evidence="2" id="KW-0472">Membrane</keyword>
<accession>A0A810KWL9</accession>
<dbReference type="Proteomes" id="UP000680750">
    <property type="component" value="Chromosome"/>
</dbReference>
<keyword evidence="4" id="KW-1185">Reference proteome</keyword>
<organism evidence="3 4">
    <name type="scientific">Actinocatenispora sera</name>
    <dbReference type="NCBI Taxonomy" id="390989"/>
    <lineage>
        <taxon>Bacteria</taxon>
        <taxon>Bacillati</taxon>
        <taxon>Actinomycetota</taxon>
        <taxon>Actinomycetes</taxon>
        <taxon>Micromonosporales</taxon>
        <taxon>Micromonosporaceae</taxon>
        <taxon>Actinocatenispora</taxon>
    </lineage>
</organism>
<feature type="compositionally biased region" description="Low complexity" evidence="1">
    <location>
        <begin position="170"/>
        <end position="187"/>
    </location>
</feature>
<feature type="transmembrane region" description="Helical" evidence="2">
    <location>
        <begin position="83"/>
        <end position="103"/>
    </location>
</feature>
<feature type="compositionally biased region" description="Gly residues" evidence="1">
    <location>
        <begin position="197"/>
        <end position="207"/>
    </location>
</feature>
<name>A0A810KWL9_9ACTN</name>
<feature type="transmembrane region" description="Helical" evidence="2">
    <location>
        <begin position="49"/>
        <end position="71"/>
    </location>
</feature>
<dbReference type="AlphaFoldDB" id="A0A810KWL9"/>